<comment type="similarity">
    <text evidence="1">Belongs to the amidase family.</text>
</comment>
<dbReference type="STRING" id="1123272.SAMN02745824_0292"/>
<dbReference type="EMBL" id="FSQW01000001">
    <property type="protein sequence ID" value="SIN59756.1"/>
    <property type="molecule type" value="Genomic_DNA"/>
</dbReference>
<evidence type="ECO:0000256" key="1">
    <source>
        <dbReference type="ARBA" id="ARBA00009199"/>
    </source>
</evidence>
<gene>
    <name evidence="3" type="ORF">SAMN02745824_0292</name>
</gene>
<dbReference type="InterPro" id="IPR000120">
    <property type="entry name" value="Amidase"/>
</dbReference>
<dbReference type="InterPro" id="IPR023631">
    <property type="entry name" value="Amidase_dom"/>
</dbReference>
<organism evidence="3 4">
    <name type="scientific">Parasphingorhabdus marina DSM 22363</name>
    <dbReference type="NCBI Taxonomy" id="1123272"/>
    <lineage>
        <taxon>Bacteria</taxon>
        <taxon>Pseudomonadati</taxon>
        <taxon>Pseudomonadota</taxon>
        <taxon>Alphaproteobacteria</taxon>
        <taxon>Sphingomonadales</taxon>
        <taxon>Sphingomonadaceae</taxon>
        <taxon>Parasphingorhabdus</taxon>
    </lineage>
</organism>
<keyword evidence="3" id="KW-0808">Transferase</keyword>
<sequence>MTDGMINRDDLDAANTALNAFTELDPDATSGEGPLADLTIGVKANIAVRGMKWTAGIEGFADRTAEQDAPAVAALREAGAAIIGTLNMEEAALGAKTDNPFFGATQNPHRIGYTPGGSSGGSGAAVAAGLCDAALGTDTMGSVRIPAAYCGIYGLKPTRGSVSQEGLEIVDPSLDSIGPLAQSLDVLDACSQVLVDGYDDSQVIDNIVLLDGLGGVECEPAVREGYEAATTACGADATLSLPHDLSRIRFAGFIMSSLGLSRELADMLATNPDGLSEQLRHLLTYGPKRGAGDLAEDRRILTEVSDALHSAIAPGTALLMPTAPQAAFPHADRAPANQADFTCLANIAGLPSVTIPSGMTADGLPVAVQLVGAAGNDAGVLARARELDAALAAFRRPELFVET</sequence>
<accession>A0A1N6CMN7</accession>
<feature type="domain" description="Amidase" evidence="2">
    <location>
        <begin position="303"/>
        <end position="381"/>
    </location>
</feature>
<evidence type="ECO:0000313" key="3">
    <source>
        <dbReference type="EMBL" id="SIN59756.1"/>
    </source>
</evidence>
<feature type="domain" description="Amidase" evidence="2">
    <location>
        <begin position="15"/>
        <end position="195"/>
    </location>
</feature>
<dbReference type="GO" id="GO:0016740">
    <property type="term" value="F:transferase activity"/>
    <property type="evidence" value="ECO:0007669"/>
    <property type="project" value="UniProtKB-KW"/>
</dbReference>
<dbReference type="SUPFAM" id="SSF75304">
    <property type="entry name" value="Amidase signature (AS) enzymes"/>
    <property type="match status" value="1"/>
</dbReference>
<dbReference type="Proteomes" id="UP000185192">
    <property type="component" value="Unassembled WGS sequence"/>
</dbReference>
<keyword evidence="4" id="KW-1185">Reference proteome</keyword>
<evidence type="ECO:0000259" key="2">
    <source>
        <dbReference type="Pfam" id="PF01425"/>
    </source>
</evidence>
<reference evidence="4" key="1">
    <citation type="submission" date="2016-11" db="EMBL/GenBank/DDBJ databases">
        <authorList>
            <person name="Varghese N."/>
            <person name="Submissions S."/>
        </authorList>
    </citation>
    <scope>NUCLEOTIDE SEQUENCE [LARGE SCALE GENOMIC DNA]</scope>
    <source>
        <strain evidence="4">DSM 22363</strain>
    </source>
</reference>
<dbReference type="Pfam" id="PF01425">
    <property type="entry name" value="Amidase"/>
    <property type="match status" value="2"/>
</dbReference>
<proteinExistence type="inferred from homology"/>
<dbReference type="PANTHER" id="PTHR11895:SF7">
    <property type="entry name" value="GLUTAMYL-TRNA(GLN) AMIDOTRANSFERASE SUBUNIT A, MITOCHONDRIAL"/>
    <property type="match status" value="1"/>
</dbReference>
<dbReference type="InterPro" id="IPR036928">
    <property type="entry name" value="AS_sf"/>
</dbReference>
<protein>
    <submittedName>
        <fullName evidence="3">Aspartyl-tRNA(Asn)/glutamyl-tRNA(Gln) amidotransferase subunit A</fullName>
    </submittedName>
</protein>
<name>A0A1N6CMN7_9SPHN</name>
<dbReference type="PANTHER" id="PTHR11895">
    <property type="entry name" value="TRANSAMIDASE"/>
    <property type="match status" value="1"/>
</dbReference>
<evidence type="ECO:0000313" key="4">
    <source>
        <dbReference type="Proteomes" id="UP000185192"/>
    </source>
</evidence>
<dbReference type="AlphaFoldDB" id="A0A1N6CMN7"/>
<dbReference type="Gene3D" id="3.90.1300.10">
    <property type="entry name" value="Amidase signature (AS) domain"/>
    <property type="match status" value="1"/>
</dbReference>